<evidence type="ECO:0000256" key="1">
    <source>
        <dbReference type="SAM" id="MobiDB-lite"/>
    </source>
</evidence>
<reference evidence="2" key="1">
    <citation type="journal article" date="2014" name="Genome Biol. Evol.">
        <title>Gene Loss Rather Than Gene Gain Is Associated with a Host Jump from Monocots to Dicots in the Smut Fungus Melanopsichium pennsylvanicum.</title>
        <authorList>
            <person name="Sharma R."/>
            <person name="Mishra B."/>
            <person name="Runge F."/>
            <person name="Thines M."/>
        </authorList>
    </citation>
    <scope>NUCLEOTIDE SEQUENCE</scope>
    <source>
        <strain evidence="2">4</strain>
    </source>
</reference>
<dbReference type="AlphaFoldDB" id="A0A077RCH8"/>
<accession>A0A077RCH8</accession>
<name>A0A077RCH8_9BASI</name>
<feature type="region of interest" description="Disordered" evidence="1">
    <location>
        <begin position="58"/>
        <end position="80"/>
    </location>
</feature>
<protein>
    <submittedName>
        <fullName evidence="2">Uncharacterized protein</fullName>
    </submittedName>
</protein>
<evidence type="ECO:0000313" key="2">
    <source>
        <dbReference type="EMBL" id="CDI55229.1"/>
    </source>
</evidence>
<dbReference type="EMBL" id="HG529642">
    <property type="protein sequence ID" value="CDI55229.1"/>
    <property type="molecule type" value="Genomic_DNA"/>
</dbReference>
<sequence>MPGGVLRGQPVRACEHPKVNIIESIICDGFSKPAGGIMRYGSYQWQRPRKRTRWSAVRLGGNHRPNPLQKTLVGNKGADVSGGLPLPDADVRIRNLQASKDEEKAVWVAVVVCHLWMPRREPKSNRKQKYQTN</sequence>
<proteinExistence type="predicted"/>
<organism evidence="2">
    <name type="scientific">Melanopsichium pennsylvanicum 4</name>
    <dbReference type="NCBI Taxonomy" id="1398559"/>
    <lineage>
        <taxon>Eukaryota</taxon>
        <taxon>Fungi</taxon>
        <taxon>Dikarya</taxon>
        <taxon>Basidiomycota</taxon>
        <taxon>Ustilaginomycotina</taxon>
        <taxon>Ustilaginomycetes</taxon>
        <taxon>Ustilaginales</taxon>
        <taxon>Ustilaginaceae</taxon>
        <taxon>Melanopsichium</taxon>
    </lineage>
</organism>